<keyword evidence="2" id="KW-1185">Reference proteome</keyword>
<dbReference type="InterPro" id="IPR043129">
    <property type="entry name" value="ATPase_NBD"/>
</dbReference>
<name>A0ABN0UM21_9GAMM</name>
<dbReference type="SUPFAM" id="SSF53067">
    <property type="entry name" value="Actin-like ATPase domain"/>
    <property type="match status" value="1"/>
</dbReference>
<proteinExistence type="predicted"/>
<gene>
    <name evidence="1" type="ORF">GCM10009126_20300</name>
</gene>
<dbReference type="RefSeq" id="WP_343882667.1">
    <property type="nucleotide sequence ID" value="NZ_BAAAFO010000003.1"/>
</dbReference>
<evidence type="ECO:0000313" key="2">
    <source>
        <dbReference type="Proteomes" id="UP001500657"/>
    </source>
</evidence>
<dbReference type="InterPro" id="IPR042257">
    <property type="entry name" value="DGOK_C"/>
</dbReference>
<dbReference type="Pfam" id="PF05035">
    <property type="entry name" value="DGOK"/>
    <property type="match status" value="1"/>
</dbReference>
<protein>
    <submittedName>
        <fullName evidence="1">2-dehydro-3-deoxygalactonokinase</fullName>
    </submittedName>
</protein>
<dbReference type="CDD" id="cd24012">
    <property type="entry name" value="ASKHA_NBD_KDGal-kinase"/>
    <property type="match status" value="1"/>
</dbReference>
<dbReference type="InterPro" id="IPR042258">
    <property type="entry name" value="DGOK_N"/>
</dbReference>
<dbReference type="Gene3D" id="3.30.420.300">
    <property type="entry name" value="2-keto-3-deoxy-galactonokinase, substrate binding domain"/>
    <property type="match status" value="1"/>
</dbReference>
<accession>A0ABN0UM21</accession>
<comment type="caution">
    <text evidence="1">The sequence shown here is derived from an EMBL/GenBank/DDBJ whole genome shotgun (WGS) entry which is preliminary data.</text>
</comment>
<evidence type="ECO:0000313" key="1">
    <source>
        <dbReference type="EMBL" id="GAA0255079.1"/>
    </source>
</evidence>
<dbReference type="EMBL" id="BAAAFO010000003">
    <property type="protein sequence ID" value="GAA0255079.1"/>
    <property type="molecule type" value="Genomic_DNA"/>
</dbReference>
<dbReference type="Proteomes" id="UP001500657">
    <property type="component" value="Unassembled WGS sequence"/>
</dbReference>
<reference evidence="1 2" key="1">
    <citation type="journal article" date="2019" name="Int. J. Syst. Evol. Microbiol.">
        <title>The Global Catalogue of Microorganisms (GCM) 10K type strain sequencing project: providing services to taxonomists for standard genome sequencing and annotation.</title>
        <authorList>
            <consortium name="The Broad Institute Genomics Platform"/>
            <consortium name="The Broad Institute Genome Sequencing Center for Infectious Disease"/>
            <person name="Wu L."/>
            <person name="Ma J."/>
        </authorList>
    </citation>
    <scope>NUCLEOTIDE SEQUENCE [LARGE SCALE GENOMIC DNA]</scope>
    <source>
        <strain evidence="1 2">JCM 16242</strain>
    </source>
</reference>
<sequence length="322" mass="34239">MRRKPETTGWLIGLDWGTSSLRAMLFDGEGNVHETRHRPWGVRHLPEGGFEAALASIGAGWPSCPVLAAGMVGSRQGWREAPYVDAPADAHALADRLVTVETADGRCIHIVPGVRDSAAPDVMRGEETQLVGALDLQPRLAEGTPLVLPGTHSKWVRLQRRRIAGFTTLMTGELYGLLRHRSVLGASLPDVSATAPGGSFDEGVRAARASGAAGVLTRLFSARTLMLEGALDAAAVPDYLSGLLIGEEWRAALAAGWLDSGRTPVLIGDEALCLRYRRAAALFYLPDPAWVADAAARGLWRIAHVAGLAGDCTQLASMEFPG</sequence>
<dbReference type="Gene3D" id="3.30.420.310">
    <property type="entry name" value="2-keto-3-deoxy-galactonokinase, C-terminal domain"/>
    <property type="match status" value="1"/>
</dbReference>
<organism evidence="1 2">
    <name type="scientific">Rhodanobacter caeni</name>
    <dbReference type="NCBI Taxonomy" id="657654"/>
    <lineage>
        <taxon>Bacteria</taxon>
        <taxon>Pseudomonadati</taxon>
        <taxon>Pseudomonadota</taxon>
        <taxon>Gammaproteobacteria</taxon>
        <taxon>Lysobacterales</taxon>
        <taxon>Rhodanobacteraceae</taxon>
        <taxon>Rhodanobacter</taxon>
    </lineage>
</organism>
<dbReference type="InterPro" id="IPR007729">
    <property type="entry name" value="DGOK"/>
</dbReference>